<name>A0A4S2PRP2_9PAST</name>
<reference evidence="2 3" key="1">
    <citation type="journal article" date="2019" name="Vet. Microbiol.">
        <title>Development of multi locus sequence typing (MLST) of Rodentibacter pneumotropicus.</title>
        <authorList>
            <person name="Adhikary S."/>
            <person name="Bisgaard M."/>
            <person name="Boot R."/>
            <person name="Benga L."/>
            <person name="Nicklas W."/>
            <person name="Christensen H."/>
        </authorList>
    </citation>
    <scope>NUCLEOTIDE SEQUENCE [LARGE SCALE GENOMIC DNA]</scope>
    <source>
        <strain evidence="2 3">Ac84</strain>
    </source>
</reference>
<dbReference type="EMBL" id="QXNI01000079">
    <property type="protein sequence ID" value="THA06339.1"/>
    <property type="molecule type" value="Genomic_DNA"/>
</dbReference>
<proteinExistence type="predicted"/>
<protein>
    <submittedName>
        <fullName evidence="2">Uncharacterized protein</fullName>
    </submittedName>
</protein>
<dbReference type="AlphaFoldDB" id="A0A4S2PRP2"/>
<evidence type="ECO:0000256" key="1">
    <source>
        <dbReference type="SAM" id="Coils"/>
    </source>
</evidence>
<evidence type="ECO:0000313" key="3">
    <source>
        <dbReference type="Proteomes" id="UP000306758"/>
    </source>
</evidence>
<organism evidence="2 3">
    <name type="scientific">Rodentibacter pneumotropicus</name>
    <dbReference type="NCBI Taxonomy" id="758"/>
    <lineage>
        <taxon>Bacteria</taxon>
        <taxon>Pseudomonadati</taxon>
        <taxon>Pseudomonadota</taxon>
        <taxon>Gammaproteobacteria</taxon>
        <taxon>Pasteurellales</taxon>
        <taxon>Pasteurellaceae</taxon>
        <taxon>Rodentibacter</taxon>
    </lineage>
</organism>
<feature type="coiled-coil region" evidence="1">
    <location>
        <begin position="202"/>
        <end position="236"/>
    </location>
</feature>
<gene>
    <name evidence="2" type="ORF">D3M78_10845</name>
</gene>
<keyword evidence="1" id="KW-0175">Coiled coil</keyword>
<dbReference type="RefSeq" id="WP_136124106.1">
    <property type="nucleotide sequence ID" value="NZ_QXNI01000079.1"/>
</dbReference>
<evidence type="ECO:0000313" key="2">
    <source>
        <dbReference type="EMBL" id="THA06339.1"/>
    </source>
</evidence>
<dbReference type="Proteomes" id="UP000306758">
    <property type="component" value="Unassembled WGS sequence"/>
</dbReference>
<accession>A0A4S2PRP2</accession>
<comment type="caution">
    <text evidence="2">The sequence shown here is derived from an EMBL/GenBank/DDBJ whole genome shotgun (WGS) entry which is preliminary data.</text>
</comment>
<sequence length="316" mass="36785">MIDIQGELLRIRQQREQEYISVVELLDFLKKYSPNSSYIEIATYLLIKLTPNDIRKTDDEIWGNEEFECWIDQHGIAVFDVPSKIDEKVKNLYPNLFFEALETVRDFSDVPPYLFDDELNVASAYLKEEQLKVYIKRERIESLLNIKTIDSKKSKVLEDNLMQKQIQSVPVALTKTEEFIKNTDIDKSPTGTAERLIYQEKLTEKDSIIEELQAKITELENQLQAQQSEVDSKEVLPVESKLQRISRPQRDIFTLLTVNNYPTCQSRNDLFSRINADLQAKGITTKDIQYSTLDNLIDEDIRLGMPKKSPFPPKQK</sequence>